<organism evidence="5 6">
    <name type="scientific">Pseudomonas benzenivorans</name>
    <dbReference type="NCBI Taxonomy" id="556533"/>
    <lineage>
        <taxon>Bacteria</taxon>
        <taxon>Pseudomonadati</taxon>
        <taxon>Pseudomonadota</taxon>
        <taxon>Gammaproteobacteria</taxon>
        <taxon>Pseudomonadales</taxon>
        <taxon>Pseudomonadaceae</taxon>
        <taxon>Pseudomonas</taxon>
    </lineage>
</organism>
<reference evidence="5" key="1">
    <citation type="submission" date="2021-04" db="EMBL/GenBank/DDBJ databases">
        <title>Oceanospirillales bacteria with DddD are important DMSP degraders in coastal seawater.</title>
        <authorList>
            <person name="Liu J."/>
        </authorList>
    </citation>
    <scope>NUCLEOTIDE SEQUENCE</scope>
    <source>
        <strain evidence="5">D13-4</strain>
    </source>
</reference>
<sequence length="139" mass="14938">MAVVVMATIVPAAVIGQHVAQCAAADAEALAAILDAGQSLVFFPEGTLSREPGLQPFRMGAFVLAARADVPLLPVALGGTRMVLRDGQWFPHRGEVRVDLCGHLLADGHEWLDAIKLRDKARAVLLQRLDEPDRLRLAS</sequence>
<dbReference type="PANTHER" id="PTHR10434">
    <property type="entry name" value="1-ACYL-SN-GLYCEROL-3-PHOSPHATE ACYLTRANSFERASE"/>
    <property type="match status" value="1"/>
</dbReference>
<evidence type="ECO:0000256" key="3">
    <source>
        <dbReference type="ARBA" id="ARBA00023315"/>
    </source>
</evidence>
<evidence type="ECO:0000256" key="1">
    <source>
        <dbReference type="ARBA" id="ARBA00005189"/>
    </source>
</evidence>
<keyword evidence="2" id="KW-0808">Transferase</keyword>
<evidence type="ECO:0000313" key="6">
    <source>
        <dbReference type="Proteomes" id="UP001059672"/>
    </source>
</evidence>
<dbReference type="GO" id="GO:0016746">
    <property type="term" value="F:acyltransferase activity"/>
    <property type="evidence" value="ECO:0007669"/>
    <property type="project" value="UniProtKB-KW"/>
</dbReference>
<dbReference type="SUPFAM" id="SSF69593">
    <property type="entry name" value="Glycerol-3-phosphate (1)-acyltransferase"/>
    <property type="match status" value="1"/>
</dbReference>
<feature type="domain" description="Phospholipid/glycerol acyltransferase" evidence="4">
    <location>
        <begin position="2"/>
        <end position="80"/>
    </location>
</feature>
<dbReference type="RefSeq" id="WP_255840319.1">
    <property type="nucleotide sequence ID" value="NZ_CP073346.1"/>
</dbReference>
<keyword evidence="3 5" id="KW-0012">Acyltransferase</keyword>
<dbReference type="CDD" id="cd07989">
    <property type="entry name" value="LPLAT_AGPAT-like"/>
    <property type="match status" value="1"/>
</dbReference>
<evidence type="ECO:0000259" key="4">
    <source>
        <dbReference type="SMART" id="SM00563"/>
    </source>
</evidence>
<comment type="pathway">
    <text evidence="1">Lipid metabolism.</text>
</comment>
<protein>
    <submittedName>
        <fullName evidence="5">1-acyl-sn-glycerol-3-phosphate acyltransferase</fullName>
    </submittedName>
</protein>
<dbReference type="Proteomes" id="UP001059672">
    <property type="component" value="Chromosome"/>
</dbReference>
<dbReference type="EMBL" id="CP073346">
    <property type="protein sequence ID" value="UTW09661.1"/>
    <property type="molecule type" value="Genomic_DNA"/>
</dbReference>
<keyword evidence="6" id="KW-1185">Reference proteome</keyword>
<dbReference type="InterPro" id="IPR002123">
    <property type="entry name" value="Plipid/glycerol_acylTrfase"/>
</dbReference>
<evidence type="ECO:0000256" key="2">
    <source>
        <dbReference type="ARBA" id="ARBA00022679"/>
    </source>
</evidence>
<dbReference type="PANTHER" id="PTHR10434:SF11">
    <property type="entry name" value="1-ACYL-SN-GLYCEROL-3-PHOSPHATE ACYLTRANSFERASE"/>
    <property type="match status" value="1"/>
</dbReference>
<proteinExistence type="predicted"/>
<evidence type="ECO:0000313" key="5">
    <source>
        <dbReference type="EMBL" id="UTW09661.1"/>
    </source>
</evidence>
<name>A0ABY5HBD4_9PSED</name>
<dbReference type="SMART" id="SM00563">
    <property type="entry name" value="PlsC"/>
    <property type="match status" value="1"/>
</dbReference>
<accession>A0ABY5HBD4</accession>
<dbReference type="Pfam" id="PF01553">
    <property type="entry name" value="Acyltransferase"/>
    <property type="match status" value="1"/>
</dbReference>
<gene>
    <name evidence="5" type="ORF">KDW96_10295</name>
</gene>